<dbReference type="OrthoDB" id="85718at2"/>
<proteinExistence type="predicted"/>
<dbReference type="PROSITE" id="PS51257">
    <property type="entry name" value="PROKAR_LIPOPROTEIN"/>
    <property type="match status" value="1"/>
</dbReference>
<dbReference type="EMBL" id="MCIA01000014">
    <property type="protein sequence ID" value="RKD32014.1"/>
    <property type="molecule type" value="Genomic_DNA"/>
</dbReference>
<feature type="chain" id="PRO_5039444674" description="Deacetylase PdaC domain-containing protein" evidence="2">
    <location>
        <begin position="20"/>
        <end position="291"/>
    </location>
</feature>
<sequence>MNQKLVLLSVIIFSCSLIAGCGEKAKDVSQTITVEQETKNATATKESEVKTSTKEPETSGNTDESKTKDELKTTEEIEAKDGSITMSIYTEAPNKNSSIKIQYPMFSDNDALNAKIYEKVQSFAKIDTSLFSSDASLNVDYQSEVTLKNNKVVSIIFWGPSYIDDAAYPSNDLITLNIDLLSMKEITLKDLYTTNADFAAVFFKKAFFPENPITSYDKKSFPDMLKLQSPEYQTVDPFSQADNISVFLKPDGIVLSMPALHATGSDHFEAQLNYSDIQPFYLLKQNYWEDK</sequence>
<evidence type="ECO:0008006" key="5">
    <source>
        <dbReference type="Google" id="ProtNLM"/>
    </source>
</evidence>
<protein>
    <recommendedName>
        <fullName evidence="5">Deacetylase PdaC domain-containing protein</fullName>
    </recommendedName>
</protein>
<feature type="compositionally biased region" description="Basic and acidic residues" evidence="1">
    <location>
        <begin position="45"/>
        <end position="75"/>
    </location>
</feature>
<evidence type="ECO:0000313" key="4">
    <source>
        <dbReference type="Proteomes" id="UP000284277"/>
    </source>
</evidence>
<feature type="region of interest" description="Disordered" evidence="1">
    <location>
        <begin position="38"/>
        <end position="75"/>
    </location>
</feature>
<keyword evidence="4" id="KW-1185">Reference proteome</keyword>
<comment type="caution">
    <text evidence="3">The sequence shown here is derived from an EMBL/GenBank/DDBJ whole genome shotgun (WGS) entry which is preliminary data.</text>
</comment>
<dbReference type="Proteomes" id="UP000284277">
    <property type="component" value="Unassembled WGS sequence"/>
</dbReference>
<feature type="signal peptide" evidence="2">
    <location>
        <begin position="1"/>
        <end position="19"/>
    </location>
</feature>
<evidence type="ECO:0000256" key="2">
    <source>
        <dbReference type="SAM" id="SignalP"/>
    </source>
</evidence>
<evidence type="ECO:0000313" key="3">
    <source>
        <dbReference type="EMBL" id="RKD32014.1"/>
    </source>
</evidence>
<keyword evidence="2" id="KW-0732">Signal</keyword>
<dbReference type="AlphaFoldDB" id="A0A419T390"/>
<organism evidence="3 4">
    <name type="scientific">Lacrimispora algidixylanolytica</name>
    <dbReference type="NCBI Taxonomy" id="94868"/>
    <lineage>
        <taxon>Bacteria</taxon>
        <taxon>Bacillati</taxon>
        <taxon>Bacillota</taxon>
        <taxon>Clostridia</taxon>
        <taxon>Lachnospirales</taxon>
        <taxon>Lachnospiraceae</taxon>
        <taxon>Lacrimispora</taxon>
    </lineage>
</organism>
<name>A0A419T390_9FIRM</name>
<gene>
    <name evidence="3" type="ORF">BET01_18540</name>
</gene>
<dbReference type="RefSeq" id="WP_120196675.1">
    <property type="nucleotide sequence ID" value="NZ_MCIA01000014.1"/>
</dbReference>
<evidence type="ECO:0000256" key="1">
    <source>
        <dbReference type="SAM" id="MobiDB-lite"/>
    </source>
</evidence>
<reference evidence="3 4" key="1">
    <citation type="submission" date="2016-08" db="EMBL/GenBank/DDBJ databases">
        <title>A new outlook on sporulation: Clostridium algidixylanolyticum.</title>
        <authorList>
            <person name="Poppleton D.I."/>
            <person name="Gribaldo S."/>
        </authorList>
    </citation>
    <scope>NUCLEOTIDE SEQUENCE [LARGE SCALE GENOMIC DNA]</scope>
    <source>
        <strain evidence="3 4">SPL73</strain>
    </source>
</reference>
<accession>A0A419T390</accession>